<reference evidence="3 4" key="2">
    <citation type="journal article" date="2011" name="J. Bacteriol.">
        <title>Genomes of three methylotrophs from a single niche uncover genetic and metabolic divergence of Methylophilaceae.</title>
        <authorList>
            <person name="Lapidus A."/>
            <person name="Clum A."/>
            <person name="Labutti K."/>
            <person name="Kaluzhnaya M.G."/>
            <person name="Lim S."/>
            <person name="Beck D.A."/>
            <person name="Glavina Del Rio T."/>
            <person name="Nolan M."/>
            <person name="Mavromatis K."/>
            <person name="Huntemann M."/>
            <person name="Lucas S."/>
            <person name="Lidstrom M.E."/>
            <person name="Ivanova N."/>
            <person name="Chistoserdova L."/>
        </authorList>
    </citation>
    <scope>NUCLEOTIDE SEQUENCE [LARGE SCALE GENOMIC DNA]</scope>
    <source>
        <strain evidence="3 4">SIP3-4</strain>
    </source>
</reference>
<reference evidence="4" key="1">
    <citation type="submission" date="2009-07" db="EMBL/GenBank/DDBJ databases">
        <title>Complete sequence of chromosome of Methylovorus sp. SIP3-4.</title>
        <authorList>
            <person name="Lucas S."/>
            <person name="Copeland A."/>
            <person name="Lapidus A."/>
            <person name="Glavina del Rio T."/>
            <person name="Tice H."/>
            <person name="Bruce D."/>
            <person name="Goodwin L."/>
            <person name="Pitluck S."/>
            <person name="Clum A."/>
            <person name="Larimer F."/>
            <person name="Land M."/>
            <person name="Hauser L."/>
            <person name="Kyrpides N."/>
            <person name="Mikhailova N."/>
            <person name="Kayluzhnaya M."/>
            <person name="Chistoserdova L."/>
        </authorList>
    </citation>
    <scope>NUCLEOTIDE SEQUENCE [LARGE SCALE GENOMIC DNA]</scope>
    <source>
        <strain evidence="4">SIP3-4</strain>
    </source>
</reference>
<dbReference type="InterPro" id="IPR043472">
    <property type="entry name" value="Macro_dom-like"/>
</dbReference>
<dbReference type="STRING" id="582744.Msip34_2687"/>
<dbReference type="GO" id="GO:0070006">
    <property type="term" value="F:metalloaminopeptidase activity"/>
    <property type="evidence" value="ECO:0007669"/>
    <property type="project" value="InterPro"/>
</dbReference>
<name>C6XBF4_METGS</name>
<accession>C6XBF4</accession>
<keyword evidence="3" id="KW-0378">Hydrolase</keyword>
<keyword evidence="3" id="KW-0645">Protease</keyword>
<dbReference type="SUPFAM" id="SSF52949">
    <property type="entry name" value="Macro domain-like"/>
    <property type="match status" value="1"/>
</dbReference>
<evidence type="ECO:0000313" key="4">
    <source>
        <dbReference type="Proteomes" id="UP000002743"/>
    </source>
</evidence>
<sequence length="241" mass="26347" precursor="true">MPIFRLAPLAACLFSSLFTLNVFADTPQTSFPSPHGMTVTVKQIGPVTQTTDLQIITLLKHNPQGDQYIEAMQDFNDKQGGLLQALRERGEFIGELGETFLYTPPGQSITPRQVLLIGVGDEKNLSLESLRLAGRIAIREAVRLNAHHVSFAPTLRDQGSSVIEVGAGDAAVVEEGLLAYDTEKRLQAQGLAPAFDIQEWVIEAGPKYYQSVNTQIDRAIQQVSLTLQKKGTEPYVAASKK</sequence>
<dbReference type="EMBL" id="CP001674">
    <property type="protein sequence ID" value="ACT51924.1"/>
    <property type="molecule type" value="Genomic_DNA"/>
</dbReference>
<keyword evidence="3" id="KW-0031">Aminopeptidase</keyword>
<evidence type="ECO:0000256" key="1">
    <source>
        <dbReference type="SAM" id="SignalP"/>
    </source>
</evidence>
<dbReference type="Pfam" id="PF02789">
    <property type="entry name" value="Peptidase_M17_N"/>
    <property type="match status" value="1"/>
</dbReference>
<dbReference type="InterPro" id="IPR008283">
    <property type="entry name" value="Peptidase_M17_N"/>
</dbReference>
<proteinExistence type="predicted"/>
<dbReference type="GO" id="GO:0006508">
    <property type="term" value="P:proteolysis"/>
    <property type="evidence" value="ECO:0007669"/>
    <property type="project" value="InterPro"/>
</dbReference>
<dbReference type="OrthoDB" id="5523428at2"/>
<feature type="signal peptide" evidence="1">
    <location>
        <begin position="1"/>
        <end position="24"/>
    </location>
</feature>
<dbReference type="KEGG" id="mei:Msip34_2687"/>
<dbReference type="Gene3D" id="3.40.220.10">
    <property type="entry name" value="Leucine Aminopeptidase, subunit E, domain 1"/>
    <property type="match status" value="1"/>
</dbReference>
<organism evidence="3 4">
    <name type="scientific">Methylovorus glucosotrophus (strain SIP3-4)</name>
    <dbReference type="NCBI Taxonomy" id="582744"/>
    <lineage>
        <taxon>Bacteria</taxon>
        <taxon>Pseudomonadati</taxon>
        <taxon>Pseudomonadota</taxon>
        <taxon>Betaproteobacteria</taxon>
        <taxon>Nitrosomonadales</taxon>
        <taxon>Methylophilaceae</taxon>
        <taxon>Methylovorus</taxon>
    </lineage>
</organism>
<dbReference type="RefSeq" id="WP_015831146.1">
    <property type="nucleotide sequence ID" value="NC_012969.1"/>
</dbReference>
<gene>
    <name evidence="3" type="ordered locus">Msip34_2687</name>
</gene>
<dbReference type="Proteomes" id="UP000002743">
    <property type="component" value="Chromosome"/>
</dbReference>
<protein>
    <submittedName>
        <fullName evidence="3">Peptidase M17 leucyl aminopeptidase domain protein</fullName>
    </submittedName>
</protein>
<feature type="chain" id="PRO_5002973791" evidence="1">
    <location>
        <begin position="25"/>
        <end position="241"/>
    </location>
</feature>
<keyword evidence="4" id="KW-1185">Reference proteome</keyword>
<dbReference type="AlphaFoldDB" id="C6XBF4"/>
<dbReference type="eggNOG" id="ENOG5031FHZ">
    <property type="taxonomic scope" value="Bacteria"/>
</dbReference>
<evidence type="ECO:0000313" key="3">
    <source>
        <dbReference type="EMBL" id="ACT51924.1"/>
    </source>
</evidence>
<keyword evidence="1" id="KW-0732">Signal</keyword>
<evidence type="ECO:0000259" key="2">
    <source>
        <dbReference type="Pfam" id="PF02789"/>
    </source>
</evidence>
<dbReference type="HOGENOM" id="CLU_1150817_0_0_4"/>
<feature type="domain" description="Peptidase M17 leucyl aminopeptidase N-terminal" evidence="2">
    <location>
        <begin position="64"/>
        <end position="162"/>
    </location>
</feature>